<gene>
    <name evidence="1" type="ORF">Dasosvirus4_39</name>
</gene>
<evidence type="ECO:0000313" key="1">
    <source>
        <dbReference type="EMBL" id="AYV77518.1"/>
    </source>
</evidence>
<protein>
    <submittedName>
        <fullName evidence="1">Uncharacterized protein</fullName>
    </submittedName>
</protein>
<organism evidence="1">
    <name type="scientific">Dasosvirus sp</name>
    <dbReference type="NCBI Taxonomy" id="2487764"/>
    <lineage>
        <taxon>Viruses</taxon>
        <taxon>Varidnaviria</taxon>
        <taxon>Bamfordvirae</taxon>
        <taxon>Nucleocytoviricota</taxon>
        <taxon>Megaviricetes</taxon>
        <taxon>Imitervirales</taxon>
        <taxon>Mimiviridae</taxon>
        <taxon>Klosneuvirinae</taxon>
    </lineage>
</organism>
<name>A0A3G4ZRI6_9VIRU</name>
<reference evidence="1" key="1">
    <citation type="submission" date="2018-10" db="EMBL/GenBank/DDBJ databases">
        <title>Hidden diversity of soil giant viruses.</title>
        <authorList>
            <person name="Schulz F."/>
            <person name="Alteio L."/>
            <person name="Goudeau D."/>
            <person name="Ryan E.M."/>
            <person name="Malmstrom R.R."/>
            <person name="Blanchard J."/>
            <person name="Woyke T."/>
        </authorList>
    </citation>
    <scope>NUCLEOTIDE SEQUENCE</scope>
    <source>
        <strain evidence="1">DSV1</strain>
    </source>
</reference>
<dbReference type="EMBL" id="MK072045">
    <property type="protein sequence ID" value="AYV77518.1"/>
    <property type="molecule type" value="Genomic_DNA"/>
</dbReference>
<sequence>MIIIFIFLFVSCFANIVINNADTIINNNFDATVKFTDFVPQYQHTQVTLCDKEIGFSSSTQIFAFIKYLIMPDSTFRSVSIIPTGGNTWNSDNPCTEIKYSCTNYFGQESSRSVAIYDGNDNKIWHKFTIYYSNGEIETSNIIDVYNILNMIEEGKFFR</sequence>
<accession>A0A3G4ZRI6</accession>
<proteinExistence type="predicted"/>